<organism evidence="2 3">
    <name type="scientific">Aldrovandia affinis</name>
    <dbReference type="NCBI Taxonomy" id="143900"/>
    <lineage>
        <taxon>Eukaryota</taxon>
        <taxon>Metazoa</taxon>
        <taxon>Chordata</taxon>
        <taxon>Craniata</taxon>
        <taxon>Vertebrata</taxon>
        <taxon>Euteleostomi</taxon>
        <taxon>Actinopterygii</taxon>
        <taxon>Neopterygii</taxon>
        <taxon>Teleostei</taxon>
        <taxon>Notacanthiformes</taxon>
        <taxon>Halosauridae</taxon>
        <taxon>Aldrovandia</taxon>
    </lineage>
</organism>
<dbReference type="Proteomes" id="UP001221898">
    <property type="component" value="Unassembled WGS sequence"/>
</dbReference>
<evidence type="ECO:0000256" key="1">
    <source>
        <dbReference type="SAM" id="MobiDB-lite"/>
    </source>
</evidence>
<evidence type="ECO:0000313" key="3">
    <source>
        <dbReference type="Proteomes" id="UP001221898"/>
    </source>
</evidence>
<name>A0AAD7SE89_9TELE</name>
<gene>
    <name evidence="2" type="ORF">AAFF_G00395120</name>
</gene>
<feature type="compositionally biased region" description="Basic residues" evidence="1">
    <location>
        <begin position="85"/>
        <end position="99"/>
    </location>
</feature>
<keyword evidence="3" id="KW-1185">Reference proteome</keyword>
<protein>
    <submittedName>
        <fullName evidence="2">Uncharacterized protein</fullName>
    </submittedName>
</protein>
<feature type="compositionally biased region" description="Basic residues" evidence="1">
    <location>
        <begin position="107"/>
        <end position="119"/>
    </location>
</feature>
<dbReference type="AlphaFoldDB" id="A0AAD7SE89"/>
<dbReference type="EMBL" id="JAINUG010000075">
    <property type="protein sequence ID" value="KAJ8400743.1"/>
    <property type="molecule type" value="Genomic_DNA"/>
</dbReference>
<evidence type="ECO:0000313" key="2">
    <source>
        <dbReference type="EMBL" id="KAJ8400743.1"/>
    </source>
</evidence>
<sequence length="119" mass="13629">MATARNLLRVPEPGLLAFCLFSRSSVLRLTALWSVHTNDTCILVGGHAGRPRARSRRSSAAPEAEGSRERRRPSSGDRRDPSRPREKRCPRRLGGRRVPHCWDSRSPRWRHRTAPRSRE</sequence>
<feature type="compositionally biased region" description="Basic and acidic residues" evidence="1">
    <location>
        <begin position="65"/>
        <end position="84"/>
    </location>
</feature>
<proteinExistence type="predicted"/>
<comment type="caution">
    <text evidence="2">The sequence shown here is derived from an EMBL/GenBank/DDBJ whole genome shotgun (WGS) entry which is preliminary data.</text>
</comment>
<accession>A0AAD7SE89</accession>
<reference evidence="2" key="1">
    <citation type="journal article" date="2023" name="Science">
        <title>Genome structures resolve the early diversification of teleost fishes.</title>
        <authorList>
            <person name="Parey E."/>
            <person name="Louis A."/>
            <person name="Montfort J."/>
            <person name="Bouchez O."/>
            <person name="Roques C."/>
            <person name="Iampietro C."/>
            <person name="Lluch J."/>
            <person name="Castinel A."/>
            <person name="Donnadieu C."/>
            <person name="Desvignes T."/>
            <person name="Floi Bucao C."/>
            <person name="Jouanno E."/>
            <person name="Wen M."/>
            <person name="Mejri S."/>
            <person name="Dirks R."/>
            <person name="Jansen H."/>
            <person name="Henkel C."/>
            <person name="Chen W.J."/>
            <person name="Zahm M."/>
            <person name="Cabau C."/>
            <person name="Klopp C."/>
            <person name="Thompson A.W."/>
            <person name="Robinson-Rechavi M."/>
            <person name="Braasch I."/>
            <person name="Lecointre G."/>
            <person name="Bobe J."/>
            <person name="Postlethwait J.H."/>
            <person name="Berthelot C."/>
            <person name="Roest Crollius H."/>
            <person name="Guiguen Y."/>
        </authorList>
    </citation>
    <scope>NUCLEOTIDE SEQUENCE</scope>
    <source>
        <strain evidence="2">NC1722</strain>
    </source>
</reference>
<feature type="region of interest" description="Disordered" evidence="1">
    <location>
        <begin position="44"/>
        <end position="119"/>
    </location>
</feature>